<feature type="transmembrane region" description="Helical" evidence="2">
    <location>
        <begin position="143"/>
        <end position="167"/>
    </location>
</feature>
<reference evidence="3 4" key="1">
    <citation type="submission" date="2014-07" db="EMBL/GenBank/DDBJ databases">
        <title>Genomic and transcriptomic analysis on Apis cerana provide comprehensive insights into honey bee biology.</title>
        <authorList>
            <person name="Diao Q."/>
            <person name="Sun L."/>
            <person name="Zheng H."/>
            <person name="Zheng H."/>
            <person name="Xu S."/>
            <person name="Wang S."/>
            <person name="Zeng Z."/>
            <person name="Hu F."/>
            <person name="Su S."/>
            <person name="Wu J."/>
        </authorList>
    </citation>
    <scope>NUCLEOTIDE SEQUENCE [LARGE SCALE GENOMIC DNA]</scope>
    <source>
        <tissue evidence="3">Pupae without intestine</tissue>
    </source>
</reference>
<dbReference type="EMBL" id="KZ288405">
    <property type="protein sequence ID" value="PBC26174.1"/>
    <property type="molecule type" value="Genomic_DNA"/>
</dbReference>
<keyword evidence="2" id="KW-0812">Transmembrane</keyword>
<dbReference type="SUPFAM" id="SSF103473">
    <property type="entry name" value="MFS general substrate transporter"/>
    <property type="match status" value="1"/>
</dbReference>
<accession>A0A2A3E3V3</accession>
<dbReference type="CDD" id="cd17352">
    <property type="entry name" value="MFS_MCT_SLC16"/>
    <property type="match status" value="1"/>
</dbReference>
<organism evidence="3 4">
    <name type="scientific">Apis cerana cerana</name>
    <name type="common">Oriental honeybee</name>
    <dbReference type="NCBI Taxonomy" id="94128"/>
    <lineage>
        <taxon>Eukaryota</taxon>
        <taxon>Metazoa</taxon>
        <taxon>Ecdysozoa</taxon>
        <taxon>Arthropoda</taxon>
        <taxon>Hexapoda</taxon>
        <taxon>Insecta</taxon>
        <taxon>Pterygota</taxon>
        <taxon>Neoptera</taxon>
        <taxon>Endopterygota</taxon>
        <taxon>Hymenoptera</taxon>
        <taxon>Apocrita</taxon>
        <taxon>Aculeata</taxon>
        <taxon>Apoidea</taxon>
        <taxon>Anthophila</taxon>
        <taxon>Apidae</taxon>
        <taxon>Apis</taxon>
    </lineage>
</organism>
<evidence type="ECO:0000313" key="3">
    <source>
        <dbReference type="EMBL" id="PBC26174.1"/>
    </source>
</evidence>
<feature type="transmembrane region" description="Helical" evidence="2">
    <location>
        <begin position="538"/>
        <end position="557"/>
    </location>
</feature>
<dbReference type="InterPro" id="IPR036259">
    <property type="entry name" value="MFS_trans_sf"/>
</dbReference>
<dbReference type="STRING" id="94128.A0A2A3E3V3"/>
<dbReference type="GO" id="GO:0008028">
    <property type="term" value="F:monocarboxylic acid transmembrane transporter activity"/>
    <property type="evidence" value="ECO:0007669"/>
    <property type="project" value="TreeGrafter"/>
</dbReference>
<feature type="transmembrane region" description="Helical" evidence="2">
    <location>
        <begin position="443"/>
        <end position="466"/>
    </location>
</feature>
<feature type="transmembrane region" description="Helical" evidence="2">
    <location>
        <begin position="596"/>
        <end position="619"/>
    </location>
</feature>
<dbReference type="InterPro" id="IPR011701">
    <property type="entry name" value="MFS"/>
</dbReference>
<gene>
    <name evidence="3" type="ORF">APICC_04180</name>
</gene>
<protein>
    <submittedName>
        <fullName evidence="3">Monocarboxylate transporter</fullName>
    </submittedName>
</protein>
<evidence type="ECO:0000256" key="2">
    <source>
        <dbReference type="SAM" id="Phobius"/>
    </source>
</evidence>
<feature type="region of interest" description="Disordered" evidence="1">
    <location>
        <begin position="117"/>
        <end position="139"/>
    </location>
</feature>
<dbReference type="FunFam" id="1.20.1250.20:FF:000400">
    <property type="entry name" value="Blast:Monocarboxylate transporter 12"/>
    <property type="match status" value="1"/>
</dbReference>
<keyword evidence="2" id="KW-0472">Membrane</keyword>
<keyword evidence="2" id="KW-1133">Transmembrane helix</keyword>
<feature type="transmembrane region" description="Helical" evidence="2">
    <location>
        <begin position="195"/>
        <end position="220"/>
    </location>
</feature>
<dbReference type="PANTHER" id="PTHR11360:SF306">
    <property type="entry name" value="RE01051P"/>
    <property type="match status" value="1"/>
</dbReference>
<proteinExistence type="predicted"/>
<evidence type="ECO:0000313" key="4">
    <source>
        <dbReference type="Proteomes" id="UP000242457"/>
    </source>
</evidence>
<evidence type="ECO:0000256" key="1">
    <source>
        <dbReference type="SAM" id="MobiDB-lite"/>
    </source>
</evidence>
<feature type="region of interest" description="Disordered" evidence="1">
    <location>
        <begin position="76"/>
        <end position="99"/>
    </location>
</feature>
<feature type="transmembrane region" description="Helical" evidence="2">
    <location>
        <begin position="261"/>
        <end position="282"/>
    </location>
</feature>
<feature type="compositionally biased region" description="Basic residues" evidence="1">
    <location>
        <begin position="125"/>
        <end position="139"/>
    </location>
</feature>
<feature type="transmembrane region" description="Helical" evidence="2">
    <location>
        <begin position="232"/>
        <end position="255"/>
    </location>
</feature>
<name>A0A2A3E3V3_APICC</name>
<dbReference type="InterPro" id="IPR050327">
    <property type="entry name" value="Proton-linked_MCT"/>
</dbReference>
<dbReference type="PANTHER" id="PTHR11360">
    <property type="entry name" value="MONOCARBOXYLATE TRANSPORTER"/>
    <property type="match status" value="1"/>
</dbReference>
<keyword evidence="4" id="KW-1185">Reference proteome</keyword>
<dbReference type="Gene3D" id="1.20.1250.20">
    <property type="entry name" value="MFS general substrate transporter like domains"/>
    <property type="match status" value="2"/>
</dbReference>
<feature type="transmembrane region" description="Helical" evidence="2">
    <location>
        <begin position="511"/>
        <end position="532"/>
    </location>
</feature>
<sequence>MSLPREWCLQDSVERDAVAPTTASQEMVGTTVIDENMNQQNQLGSLLSIHSAPVFDLSTGMPSPKRPASLAVQATATSTPVVPPHLQSPETIEDEDNDNLLTISSLTARPLIAKSRELRSTKNSSTKKKKPKKSETKKKSRNITYVPLDGGYGWIIVFGAFFVQFWVTGLMKSYGVLYVEVMETFKDSSASVASWIPAILSCLCLALGIGGGLSTTPGIILVSQYFDKHRALANGICVSGTAAGSFVFPLLIKILVDNFGFHGTILLLGGCMLHVCVSATLYRPLENNYAPEDLKIPEKEEKVEYTKELESAKQQKLDLIFANDSTAKHNLLNELFHQNSVVTVELTDSDEEKDVMGEGLQMKPISKIRSSSILHSVEDLSTDSTCVYKARSSLRSLKSSITVVCPERTSIPQNEAQLPEEKKTLMQRITQYIDLSLLKNPQFIMMCFSVSLMSTGSPYMLYYLPAYVHAAGYTKSEAGYLVAISAALDLCGRLGLGWLSDLKLFDRRKGYIGSVVGAGVAVLAIPMAHSFYVLACSVGMYGLCLGCWFLLVPVLLADQYGTDKISSTYGLVRMFQSVGAISIPPLAGYLRDVTGSYSVCFLCMGTCMVMGGLPLLLIFNEVSNSSKMTKSNKSPHLSLQLFHYDVLIGSVYSKRLHKIPRLLQRMKNCGRSCDERNNLSRKYIFFIQTDVIKHSDL</sequence>
<dbReference type="Pfam" id="PF07690">
    <property type="entry name" value="MFS_1"/>
    <property type="match status" value="1"/>
</dbReference>
<feature type="transmembrane region" description="Helical" evidence="2">
    <location>
        <begin position="478"/>
        <end position="499"/>
    </location>
</feature>
<dbReference type="OrthoDB" id="2213137at2759"/>
<dbReference type="Proteomes" id="UP000242457">
    <property type="component" value="Unassembled WGS sequence"/>
</dbReference>
<feature type="transmembrane region" description="Helical" evidence="2">
    <location>
        <begin position="569"/>
        <end position="590"/>
    </location>
</feature>
<dbReference type="AlphaFoldDB" id="A0A2A3E3V3"/>